<proteinExistence type="inferred from homology"/>
<dbReference type="FunFam" id="3.30.200.20:FF:000538">
    <property type="entry name" value="Putative Casein kinase I"/>
    <property type="match status" value="1"/>
</dbReference>
<dbReference type="AlphaFoldDB" id="A0A0D7BP88"/>
<evidence type="ECO:0000256" key="7">
    <source>
        <dbReference type="ARBA" id="ARBA00022840"/>
    </source>
</evidence>
<sequence>MSSHTASSASIVGVHYRVGKKIGEGSFGVIFEGTNLLNSQTVAIKFEPRKAEAPQLRDECRSYRILAGCVGIPQIYHFGQEGLHNILVIDLLGPSLEDLFDMCGRKFSIKTVCMAARQMISRVQTVHEKNLIYRDIKPDNFLVGRPGTKAANVVHMIDFGMAKQYRDPKTKQHIPYRERKSLSGTARYMSINTHLGREQSRRDDLEALGHVFMYFLRGSLPWQGLKAATNKQKYEKIGEKKQTTPIKELCDGFPEEFGIYLNYVRKLGFEETPDYDFLRELFAKVLKTNGDIEDGKYDWDLLHGGRGWSTTSESSQPGLVPNDRGGREHRDSQRRRSQVVPPSPALVRHGSKQRKVPAALTPGGNTGVTTPHSASAQVGVPVGSGRHPYANGYDYPQQDDYATNQYGRASPMLSGTAPPAVSNIRAGGNVGVAGDYGAQEEQPKLTLWRILTCRCG</sequence>
<dbReference type="InterPro" id="IPR017441">
    <property type="entry name" value="Protein_kinase_ATP_BS"/>
</dbReference>
<comment type="catalytic activity">
    <reaction evidence="9">
        <text>L-seryl-[protein] + ATP = O-phospho-L-seryl-[protein] + ADP + H(+)</text>
        <dbReference type="Rhea" id="RHEA:17989"/>
        <dbReference type="Rhea" id="RHEA-COMP:9863"/>
        <dbReference type="Rhea" id="RHEA-COMP:11604"/>
        <dbReference type="ChEBI" id="CHEBI:15378"/>
        <dbReference type="ChEBI" id="CHEBI:29999"/>
        <dbReference type="ChEBI" id="CHEBI:30616"/>
        <dbReference type="ChEBI" id="CHEBI:83421"/>
        <dbReference type="ChEBI" id="CHEBI:456216"/>
        <dbReference type="EC" id="2.7.11.1"/>
    </reaction>
</comment>
<comment type="similarity">
    <text evidence="1">Belongs to the protein kinase superfamily. CK1 Ser/Thr protein kinase family. Casein kinase I subfamily.</text>
</comment>
<evidence type="ECO:0000259" key="13">
    <source>
        <dbReference type="PROSITE" id="PS50011"/>
    </source>
</evidence>
<evidence type="ECO:0000256" key="10">
    <source>
        <dbReference type="PROSITE-ProRule" id="PRU10141"/>
    </source>
</evidence>
<dbReference type="Pfam" id="PF00069">
    <property type="entry name" value="Pkinase"/>
    <property type="match status" value="1"/>
</dbReference>
<dbReference type="FunFam" id="1.10.510.10:FF:000160">
    <property type="entry name" value="Casein kinase I 1"/>
    <property type="match status" value="1"/>
</dbReference>
<dbReference type="PROSITE" id="PS00107">
    <property type="entry name" value="PROTEIN_KINASE_ATP"/>
    <property type="match status" value="1"/>
</dbReference>
<dbReference type="EMBL" id="KN880447">
    <property type="protein sequence ID" value="KIY72030.1"/>
    <property type="molecule type" value="Genomic_DNA"/>
</dbReference>
<dbReference type="STRING" id="1314674.A0A0D7BP88"/>
<keyword evidence="4" id="KW-0808">Transferase</keyword>
<evidence type="ECO:0000256" key="4">
    <source>
        <dbReference type="ARBA" id="ARBA00022679"/>
    </source>
</evidence>
<dbReference type="GO" id="GO:0004674">
    <property type="term" value="F:protein serine/threonine kinase activity"/>
    <property type="evidence" value="ECO:0007669"/>
    <property type="project" value="UniProtKB-KW"/>
</dbReference>
<dbReference type="InterPro" id="IPR050235">
    <property type="entry name" value="CK1_Ser-Thr_kinase"/>
</dbReference>
<feature type="compositionally biased region" description="Polar residues" evidence="12">
    <location>
        <begin position="308"/>
        <end position="317"/>
    </location>
</feature>
<dbReference type="Proteomes" id="UP000054007">
    <property type="component" value="Unassembled WGS sequence"/>
</dbReference>
<feature type="region of interest" description="Disordered" evidence="12">
    <location>
        <begin position="307"/>
        <end position="392"/>
    </location>
</feature>
<dbReference type="PANTHER" id="PTHR11909">
    <property type="entry name" value="CASEIN KINASE-RELATED"/>
    <property type="match status" value="1"/>
</dbReference>
<dbReference type="PROSITE" id="PS00108">
    <property type="entry name" value="PROTEIN_KINASE_ST"/>
    <property type="match status" value="1"/>
</dbReference>
<accession>A0A0D7BP88</accession>
<feature type="compositionally biased region" description="Polar residues" evidence="12">
    <location>
        <begin position="367"/>
        <end position="376"/>
    </location>
</feature>
<feature type="binding site" evidence="10">
    <location>
        <position position="45"/>
    </location>
    <ligand>
        <name>ATP</name>
        <dbReference type="ChEBI" id="CHEBI:30616"/>
    </ligand>
</feature>
<dbReference type="OrthoDB" id="5800476at2759"/>
<evidence type="ECO:0000313" key="14">
    <source>
        <dbReference type="EMBL" id="KIY72030.1"/>
    </source>
</evidence>
<dbReference type="InterPro" id="IPR011009">
    <property type="entry name" value="Kinase-like_dom_sf"/>
</dbReference>
<evidence type="ECO:0000256" key="8">
    <source>
        <dbReference type="ARBA" id="ARBA00047899"/>
    </source>
</evidence>
<dbReference type="PROSITE" id="PS50011">
    <property type="entry name" value="PROTEIN_KINASE_DOM"/>
    <property type="match status" value="1"/>
</dbReference>
<dbReference type="InterPro" id="IPR008271">
    <property type="entry name" value="Ser/Thr_kinase_AS"/>
</dbReference>
<evidence type="ECO:0000256" key="12">
    <source>
        <dbReference type="SAM" id="MobiDB-lite"/>
    </source>
</evidence>
<name>A0A0D7BP88_9AGAR</name>
<dbReference type="GO" id="GO:0005524">
    <property type="term" value="F:ATP binding"/>
    <property type="evidence" value="ECO:0007669"/>
    <property type="project" value="UniProtKB-UniRule"/>
</dbReference>
<keyword evidence="3 11" id="KW-0723">Serine/threonine-protein kinase</keyword>
<evidence type="ECO:0000256" key="6">
    <source>
        <dbReference type="ARBA" id="ARBA00022777"/>
    </source>
</evidence>
<evidence type="ECO:0000256" key="3">
    <source>
        <dbReference type="ARBA" id="ARBA00022527"/>
    </source>
</evidence>
<dbReference type="SMART" id="SM00220">
    <property type="entry name" value="S_TKc"/>
    <property type="match status" value="1"/>
</dbReference>
<feature type="domain" description="Protein kinase" evidence="13">
    <location>
        <begin position="16"/>
        <end position="278"/>
    </location>
</feature>
<protein>
    <recommendedName>
        <fullName evidence="2">non-specific serine/threonine protein kinase</fullName>
        <ecNumber evidence="2">2.7.11.1</ecNumber>
    </recommendedName>
</protein>
<keyword evidence="5 10" id="KW-0547">Nucleotide-binding</keyword>
<evidence type="ECO:0000256" key="2">
    <source>
        <dbReference type="ARBA" id="ARBA00012513"/>
    </source>
</evidence>
<keyword evidence="7 10" id="KW-0067">ATP-binding</keyword>
<keyword evidence="15" id="KW-1185">Reference proteome</keyword>
<evidence type="ECO:0000256" key="9">
    <source>
        <dbReference type="ARBA" id="ARBA00048679"/>
    </source>
</evidence>
<evidence type="ECO:0000256" key="11">
    <source>
        <dbReference type="RuleBase" id="RU000304"/>
    </source>
</evidence>
<dbReference type="CDD" id="cd14127">
    <property type="entry name" value="STKc_CK1_fungal"/>
    <property type="match status" value="1"/>
</dbReference>
<dbReference type="GO" id="GO:0000324">
    <property type="term" value="C:fungal-type vacuole"/>
    <property type="evidence" value="ECO:0007669"/>
    <property type="project" value="UniProtKB-ARBA"/>
</dbReference>
<keyword evidence="6 14" id="KW-0418">Kinase</keyword>
<gene>
    <name evidence="14" type="ORF">CYLTODRAFT_440806</name>
</gene>
<evidence type="ECO:0000313" key="15">
    <source>
        <dbReference type="Proteomes" id="UP000054007"/>
    </source>
</evidence>
<dbReference type="InterPro" id="IPR000719">
    <property type="entry name" value="Prot_kinase_dom"/>
</dbReference>
<organism evidence="14 15">
    <name type="scientific">Cylindrobasidium torrendii FP15055 ss-10</name>
    <dbReference type="NCBI Taxonomy" id="1314674"/>
    <lineage>
        <taxon>Eukaryota</taxon>
        <taxon>Fungi</taxon>
        <taxon>Dikarya</taxon>
        <taxon>Basidiomycota</taxon>
        <taxon>Agaricomycotina</taxon>
        <taxon>Agaricomycetes</taxon>
        <taxon>Agaricomycetidae</taxon>
        <taxon>Agaricales</taxon>
        <taxon>Marasmiineae</taxon>
        <taxon>Physalacriaceae</taxon>
        <taxon>Cylindrobasidium</taxon>
    </lineage>
</organism>
<dbReference type="EC" id="2.7.11.1" evidence="2"/>
<dbReference type="Gene3D" id="1.10.510.10">
    <property type="entry name" value="Transferase(Phosphotransferase) domain 1"/>
    <property type="match status" value="1"/>
</dbReference>
<comment type="catalytic activity">
    <reaction evidence="8">
        <text>L-threonyl-[protein] + ATP = O-phospho-L-threonyl-[protein] + ADP + H(+)</text>
        <dbReference type="Rhea" id="RHEA:46608"/>
        <dbReference type="Rhea" id="RHEA-COMP:11060"/>
        <dbReference type="Rhea" id="RHEA-COMP:11605"/>
        <dbReference type="ChEBI" id="CHEBI:15378"/>
        <dbReference type="ChEBI" id="CHEBI:30013"/>
        <dbReference type="ChEBI" id="CHEBI:30616"/>
        <dbReference type="ChEBI" id="CHEBI:61977"/>
        <dbReference type="ChEBI" id="CHEBI:456216"/>
        <dbReference type="EC" id="2.7.11.1"/>
    </reaction>
</comment>
<evidence type="ECO:0000256" key="5">
    <source>
        <dbReference type="ARBA" id="ARBA00022741"/>
    </source>
</evidence>
<dbReference type="SUPFAM" id="SSF56112">
    <property type="entry name" value="Protein kinase-like (PK-like)"/>
    <property type="match status" value="1"/>
</dbReference>
<evidence type="ECO:0000256" key="1">
    <source>
        <dbReference type="ARBA" id="ARBA00005926"/>
    </source>
</evidence>
<reference evidence="14 15" key="1">
    <citation type="journal article" date="2015" name="Fungal Genet. Biol.">
        <title>Evolution of novel wood decay mechanisms in Agaricales revealed by the genome sequences of Fistulina hepatica and Cylindrobasidium torrendii.</title>
        <authorList>
            <person name="Floudas D."/>
            <person name="Held B.W."/>
            <person name="Riley R."/>
            <person name="Nagy L.G."/>
            <person name="Koehler G."/>
            <person name="Ransdell A.S."/>
            <person name="Younus H."/>
            <person name="Chow J."/>
            <person name="Chiniquy J."/>
            <person name="Lipzen A."/>
            <person name="Tritt A."/>
            <person name="Sun H."/>
            <person name="Haridas S."/>
            <person name="LaButti K."/>
            <person name="Ohm R.A."/>
            <person name="Kues U."/>
            <person name="Blanchette R.A."/>
            <person name="Grigoriev I.V."/>
            <person name="Minto R.E."/>
            <person name="Hibbett D.S."/>
        </authorList>
    </citation>
    <scope>NUCLEOTIDE SEQUENCE [LARGE SCALE GENOMIC DNA]</scope>
    <source>
        <strain evidence="14 15">FP15055 ss-10</strain>
    </source>
</reference>